<keyword evidence="4" id="KW-1185">Reference proteome</keyword>
<dbReference type="RefSeq" id="WP_067494099.1">
    <property type="nucleotide sequence ID" value="NZ_SNXK01000009.1"/>
</dbReference>
<protein>
    <submittedName>
        <fullName evidence="3">Uncharacterized protein</fullName>
    </submittedName>
</protein>
<dbReference type="AlphaFoldDB" id="A0A4V3CMR8"/>
<evidence type="ECO:0000256" key="1">
    <source>
        <dbReference type="SAM" id="MobiDB-lite"/>
    </source>
</evidence>
<dbReference type="Proteomes" id="UP000295087">
    <property type="component" value="Unassembled WGS sequence"/>
</dbReference>
<feature type="region of interest" description="Disordered" evidence="1">
    <location>
        <begin position="43"/>
        <end position="66"/>
    </location>
</feature>
<accession>A0A4V3CMR8</accession>
<evidence type="ECO:0000256" key="2">
    <source>
        <dbReference type="SAM" id="SignalP"/>
    </source>
</evidence>
<evidence type="ECO:0000313" key="3">
    <source>
        <dbReference type="EMBL" id="TDP31162.1"/>
    </source>
</evidence>
<comment type="caution">
    <text evidence="3">The sequence shown here is derived from an EMBL/GenBank/DDBJ whole genome shotgun (WGS) entry which is preliminary data.</text>
</comment>
<dbReference type="SUPFAM" id="SSF63829">
    <property type="entry name" value="Calcium-dependent phosphotriesterase"/>
    <property type="match status" value="1"/>
</dbReference>
<feature type="signal peptide" evidence="2">
    <location>
        <begin position="1"/>
        <end position="27"/>
    </location>
</feature>
<keyword evidence="2" id="KW-0732">Signal</keyword>
<sequence length="481" mass="48969">MFARHTSRSVLLVLGAIAVFSTGTGTAGPGWGPLAGPNPFLGPTGTATMHGDAGSSDAVPHAGPGPGARGIGGYPLGAACPTLLQGSDGLVVALCTAVADRAPVLHLIDPSAGGIPGTGSVMSGSLAQMTLAKGGLLGGVYAYLDHADRLVVVDGNRALLRIAHERGARGWELRVVEAVDLTTAIPADDGVTGLVPDWSGTVWFATENGIVGTVTAEGVIATVTLPAEEKVANSISSAPSGRVAVATTHALYEFGTDASGKPVRLWRAAYDRGPARKPGQLSWGTGSTPTYFGPDTGADYLTVVDNAADQVKVLVFRSGSGELVCSRPVLTEGGAGSENSPIGIGGSVFVASTYGYPYPAVPDGAGPAQPETAPFAGGMTRVDVDRDGCRTVWENTVRSAAVPHISTADGLVYTITRDGTPNTTPIDGYSFTVIDPEDGAVVSRNELPPTMLADPLQTSPLILRNGEVLQGVTTGIVRIGR</sequence>
<feature type="chain" id="PRO_5038952607" evidence="2">
    <location>
        <begin position="28"/>
        <end position="481"/>
    </location>
</feature>
<organism evidence="3 4">
    <name type="scientific">Nocardia ignorata</name>
    <dbReference type="NCBI Taxonomy" id="145285"/>
    <lineage>
        <taxon>Bacteria</taxon>
        <taxon>Bacillati</taxon>
        <taxon>Actinomycetota</taxon>
        <taxon>Actinomycetes</taxon>
        <taxon>Mycobacteriales</taxon>
        <taxon>Nocardiaceae</taxon>
        <taxon>Nocardia</taxon>
    </lineage>
</organism>
<evidence type="ECO:0000313" key="4">
    <source>
        <dbReference type="Proteomes" id="UP000295087"/>
    </source>
</evidence>
<name>A0A4V3CMR8_NOCIG</name>
<gene>
    <name evidence="3" type="ORF">DFR75_109131</name>
</gene>
<proteinExistence type="predicted"/>
<dbReference type="EMBL" id="SNXK01000009">
    <property type="protein sequence ID" value="TDP31162.1"/>
    <property type="molecule type" value="Genomic_DNA"/>
</dbReference>
<reference evidence="3 4" key="1">
    <citation type="submission" date="2019-03" db="EMBL/GenBank/DDBJ databases">
        <title>Genomic Encyclopedia of Type Strains, Phase IV (KMG-IV): sequencing the most valuable type-strain genomes for metagenomic binning, comparative biology and taxonomic classification.</title>
        <authorList>
            <person name="Goeker M."/>
        </authorList>
    </citation>
    <scope>NUCLEOTIDE SEQUENCE [LARGE SCALE GENOMIC DNA]</scope>
    <source>
        <strain evidence="3 4">DSM 44496</strain>
    </source>
</reference>